<evidence type="ECO:0000313" key="1">
    <source>
        <dbReference type="EMBL" id="ESP01152.1"/>
    </source>
</evidence>
<dbReference type="RefSeq" id="XP_009048202.1">
    <property type="nucleotide sequence ID" value="XM_009049954.1"/>
</dbReference>
<keyword evidence="2" id="KW-1185">Reference proteome</keyword>
<dbReference type="KEGG" id="lgi:LOTGIDRAFT_172783"/>
<dbReference type="GeneID" id="20242184"/>
<proteinExistence type="predicted"/>
<dbReference type="Proteomes" id="UP000030746">
    <property type="component" value="Unassembled WGS sequence"/>
</dbReference>
<organism evidence="1 2">
    <name type="scientific">Lottia gigantea</name>
    <name type="common">Giant owl limpet</name>
    <dbReference type="NCBI Taxonomy" id="225164"/>
    <lineage>
        <taxon>Eukaryota</taxon>
        <taxon>Metazoa</taxon>
        <taxon>Spiralia</taxon>
        <taxon>Lophotrochozoa</taxon>
        <taxon>Mollusca</taxon>
        <taxon>Gastropoda</taxon>
        <taxon>Patellogastropoda</taxon>
        <taxon>Lottioidea</taxon>
        <taxon>Lottiidae</taxon>
        <taxon>Lottia</taxon>
    </lineage>
</organism>
<protein>
    <submittedName>
        <fullName evidence="1">Uncharacterized protein</fullName>
    </submittedName>
</protein>
<dbReference type="CTD" id="20242184"/>
<dbReference type="EMBL" id="KB200538">
    <property type="protein sequence ID" value="ESP01152.1"/>
    <property type="molecule type" value="Genomic_DNA"/>
</dbReference>
<evidence type="ECO:0000313" key="2">
    <source>
        <dbReference type="Proteomes" id="UP000030746"/>
    </source>
</evidence>
<sequence length="101" mass="12008">MAEHLLFGLRRPRERVFHPRMNNLIRLDDVDIKKRYRLTKDVAKTLVDDLREDLSKCGRSRAVSPEIQAYTGTSLWNNLWLMFYATFRRVFPTIYPVIVVP</sequence>
<name>V4B587_LOTGI</name>
<dbReference type="HOGENOM" id="CLU_2294809_0_0_1"/>
<accession>V4B587</accession>
<reference evidence="1 2" key="1">
    <citation type="journal article" date="2013" name="Nature">
        <title>Insights into bilaterian evolution from three spiralian genomes.</title>
        <authorList>
            <person name="Simakov O."/>
            <person name="Marletaz F."/>
            <person name="Cho S.J."/>
            <person name="Edsinger-Gonzales E."/>
            <person name="Havlak P."/>
            <person name="Hellsten U."/>
            <person name="Kuo D.H."/>
            <person name="Larsson T."/>
            <person name="Lv J."/>
            <person name="Arendt D."/>
            <person name="Savage R."/>
            <person name="Osoegawa K."/>
            <person name="de Jong P."/>
            <person name="Grimwood J."/>
            <person name="Chapman J.A."/>
            <person name="Shapiro H."/>
            <person name="Aerts A."/>
            <person name="Otillar R.P."/>
            <person name="Terry A.Y."/>
            <person name="Boore J.L."/>
            <person name="Grigoriev I.V."/>
            <person name="Lindberg D.R."/>
            <person name="Seaver E.C."/>
            <person name="Weisblat D.A."/>
            <person name="Putnam N.H."/>
            <person name="Rokhsar D.S."/>
        </authorList>
    </citation>
    <scope>NUCLEOTIDE SEQUENCE [LARGE SCALE GENOMIC DNA]</scope>
</reference>
<dbReference type="AlphaFoldDB" id="V4B587"/>
<gene>
    <name evidence="1" type="ORF">LOTGIDRAFT_172783</name>
</gene>